<proteinExistence type="predicted"/>
<accession>A0A4R3LRB9</accession>
<dbReference type="SUPFAM" id="SSF52833">
    <property type="entry name" value="Thioredoxin-like"/>
    <property type="match status" value="1"/>
</dbReference>
<comment type="caution">
    <text evidence="2">The sequence shown here is derived from an EMBL/GenBank/DDBJ whole genome shotgun (WGS) entry which is preliminary data.</text>
</comment>
<dbReference type="AlphaFoldDB" id="A0A4R3LRB9"/>
<gene>
    <name evidence="2" type="ORF">EDC26_11691</name>
</gene>
<keyword evidence="3" id="KW-1185">Reference proteome</keyword>
<dbReference type="Proteomes" id="UP000295525">
    <property type="component" value="Unassembled WGS sequence"/>
</dbReference>
<name>A0A4R3LRB9_9BURK</name>
<keyword evidence="1" id="KW-0812">Transmembrane</keyword>
<dbReference type="InterPro" id="IPR036249">
    <property type="entry name" value="Thioredoxin-like_sf"/>
</dbReference>
<evidence type="ECO:0000313" key="3">
    <source>
        <dbReference type="Proteomes" id="UP000295525"/>
    </source>
</evidence>
<dbReference type="EMBL" id="SMAJ01000016">
    <property type="protein sequence ID" value="TCT03124.1"/>
    <property type="molecule type" value="Genomic_DNA"/>
</dbReference>
<protein>
    <submittedName>
        <fullName evidence="2">Cytochrome oxidase Cu insertion factor (SCO1/SenC/PrrC family)</fullName>
    </submittedName>
</protein>
<feature type="transmembrane region" description="Helical" evidence="1">
    <location>
        <begin position="20"/>
        <end position="41"/>
    </location>
</feature>
<evidence type="ECO:0000256" key="1">
    <source>
        <dbReference type="SAM" id="Phobius"/>
    </source>
</evidence>
<dbReference type="Gene3D" id="3.40.30.10">
    <property type="entry name" value="Glutaredoxin"/>
    <property type="match status" value="1"/>
</dbReference>
<sequence>MPSIDPSLPPKPPKPRSIAPLIAIVLICLAPVVLAFLAYYVPALGLRPDGQSNYGTLIEPQRPIPAASALALTTADGQPFDLHSLHGKWILVSADQGACPESCVKKLFILRNSHASQGKEVERLTRVWFVTDNAPIPAQVLAAYKGTIIVHADPKQLAAYLTPGAAAADAESALEKPMWIIDPLGNLMMQYPEQADPLKVRDDIKKLLARSSIG</sequence>
<organism evidence="2 3">
    <name type="scientific">Paralcaligenes ureilyticus</name>
    <dbReference type="NCBI Taxonomy" id="627131"/>
    <lineage>
        <taxon>Bacteria</taxon>
        <taxon>Pseudomonadati</taxon>
        <taxon>Pseudomonadota</taxon>
        <taxon>Betaproteobacteria</taxon>
        <taxon>Burkholderiales</taxon>
        <taxon>Alcaligenaceae</taxon>
        <taxon>Paralcaligenes</taxon>
    </lineage>
</organism>
<keyword evidence="1" id="KW-0472">Membrane</keyword>
<keyword evidence="1" id="KW-1133">Transmembrane helix</keyword>
<evidence type="ECO:0000313" key="2">
    <source>
        <dbReference type="EMBL" id="TCT03124.1"/>
    </source>
</evidence>
<reference evidence="2 3" key="1">
    <citation type="submission" date="2019-03" db="EMBL/GenBank/DDBJ databases">
        <title>Genomic Encyclopedia of Type Strains, Phase IV (KMG-IV): sequencing the most valuable type-strain genomes for metagenomic binning, comparative biology and taxonomic classification.</title>
        <authorList>
            <person name="Goeker M."/>
        </authorList>
    </citation>
    <scope>NUCLEOTIDE SEQUENCE [LARGE SCALE GENOMIC DNA]</scope>
    <source>
        <strain evidence="2 3">DSM 24591</strain>
    </source>
</reference>